<dbReference type="EMBL" id="JAYRBN010000065">
    <property type="protein sequence ID" value="KAL2737115.1"/>
    <property type="molecule type" value="Genomic_DNA"/>
</dbReference>
<name>A0ABD2BWK0_VESMC</name>
<dbReference type="SUPFAM" id="SSF51735">
    <property type="entry name" value="NAD(P)-binding Rossmann-fold domains"/>
    <property type="match status" value="1"/>
</dbReference>
<dbReference type="Gene3D" id="3.40.50.720">
    <property type="entry name" value="NAD(P)-binding Rossmann-like Domain"/>
    <property type="match status" value="1"/>
</dbReference>
<comment type="similarity">
    <text evidence="1 3">Belongs to the short-chain dehydrogenases/reductases (SDR) family.</text>
</comment>
<keyword evidence="4" id="KW-1133">Transmembrane helix</keyword>
<dbReference type="Proteomes" id="UP001607303">
    <property type="component" value="Unassembled WGS sequence"/>
</dbReference>
<keyword evidence="4" id="KW-0812">Transmembrane</keyword>
<evidence type="ECO:0000256" key="1">
    <source>
        <dbReference type="ARBA" id="ARBA00006484"/>
    </source>
</evidence>
<protein>
    <submittedName>
        <fullName evidence="5">15-hydroxyprostaglandin dehydrogenase NAD(+)-like isoform X2</fullName>
    </submittedName>
</protein>
<dbReference type="PANTHER" id="PTHR44229">
    <property type="entry name" value="15-HYDROXYPROSTAGLANDIN DEHYDROGENASE [NAD(+)]"/>
    <property type="match status" value="1"/>
</dbReference>
<accession>A0ABD2BWK0</accession>
<dbReference type="PRINTS" id="PR01167">
    <property type="entry name" value="INSADHFAMILY"/>
</dbReference>
<keyword evidence="2" id="KW-0560">Oxidoreductase</keyword>
<sequence length="364" mass="40522">MSFDSYKYHSEKASISVCFFATATFVLPFFFRFLSVYLFRKSKMEMIAPRMSRRRSSASERAKELEEINGFVSDKNILITGGASGLGYAFVNRFLKHGTNKITILDIDGETGKRISLGIEKSYGENKVYFVQSDVTKQEQLIEAFEEASILMGGIDIVINNAGILDERRWEREIAVNITGMISTAMLAVKYMSKENGGHGGILVNVSERMNVGNTAQLPVYAATKHAIIGLSQSLADPDHYEKTGISVITLCPGLTETGLTIDSPNKLLSRVMKADFVKNLEQVPIQTPYVVAEGLLNVLRFGESGSIWVIESGRQPYEIYVPNPRTLRRRYKNNMTYVETKIGKGRTITKVCDSATRTSVICA</sequence>
<dbReference type="FunFam" id="3.40.50.720:FF:000149">
    <property type="entry name" value="15-hydroxyprostaglandin dehydrogenase [NAD(+)]"/>
    <property type="match status" value="1"/>
</dbReference>
<dbReference type="InterPro" id="IPR002347">
    <property type="entry name" value="SDR_fam"/>
</dbReference>
<organism evidence="5 6">
    <name type="scientific">Vespula maculifrons</name>
    <name type="common">Eastern yellow jacket</name>
    <name type="synonym">Wasp</name>
    <dbReference type="NCBI Taxonomy" id="7453"/>
    <lineage>
        <taxon>Eukaryota</taxon>
        <taxon>Metazoa</taxon>
        <taxon>Ecdysozoa</taxon>
        <taxon>Arthropoda</taxon>
        <taxon>Hexapoda</taxon>
        <taxon>Insecta</taxon>
        <taxon>Pterygota</taxon>
        <taxon>Neoptera</taxon>
        <taxon>Endopterygota</taxon>
        <taxon>Hymenoptera</taxon>
        <taxon>Apocrita</taxon>
        <taxon>Aculeata</taxon>
        <taxon>Vespoidea</taxon>
        <taxon>Vespidae</taxon>
        <taxon>Vespinae</taxon>
        <taxon>Vespula</taxon>
    </lineage>
</organism>
<proteinExistence type="inferred from homology"/>
<dbReference type="Pfam" id="PF00106">
    <property type="entry name" value="adh_short"/>
    <property type="match status" value="1"/>
</dbReference>
<evidence type="ECO:0000256" key="3">
    <source>
        <dbReference type="RuleBase" id="RU000363"/>
    </source>
</evidence>
<dbReference type="GO" id="GO:0016491">
    <property type="term" value="F:oxidoreductase activity"/>
    <property type="evidence" value="ECO:0007669"/>
    <property type="project" value="UniProtKB-KW"/>
</dbReference>
<evidence type="ECO:0000256" key="2">
    <source>
        <dbReference type="ARBA" id="ARBA00023002"/>
    </source>
</evidence>
<feature type="transmembrane region" description="Helical" evidence="4">
    <location>
        <begin position="13"/>
        <end position="39"/>
    </location>
</feature>
<reference evidence="5 6" key="1">
    <citation type="journal article" date="2024" name="Ann. Entomol. Soc. Am.">
        <title>Genomic analyses of the southern and eastern yellowjacket wasps (Hymenoptera: Vespidae) reveal evolutionary signatures of social life.</title>
        <authorList>
            <person name="Catto M.A."/>
            <person name="Caine P.B."/>
            <person name="Orr S.E."/>
            <person name="Hunt B.G."/>
            <person name="Goodisman M.A.D."/>
        </authorList>
    </citation>
    <scope>NUCLEOTIDE SEQUENCE [LARGE SCALE GENOMIC DNA]</scope>
    <source>
        <strain evidence="5">232</strain>
        <tissue evidence="5">Head and thorax</tissue>
    </source>
</reference>
<keyword evidence="4" id="KW-0472">Membrane</keyword>
<dbReference type="PANTHER" id="PTHR44229:SF8">
    <property type="entry name" value="ALCOHOL DEHYDROGENASE-RELATED"/>
    <property type="match status" value="1"/>
</dbReference>
<evidence type="ECO:0000313" key="6">
    <source>
        <dbReference type="Proteomes" id="UP001607303"/>
    </source>
</evidence>
<dbReference type="PRINTS" id="PR00080">
    <property type="entry name" value="SDRFAMILY"/>
</dbReference>
<evidence type="ECO:0000313" key="5">
    <source>
        <dbReference type="EMBL" id="KAL2737115.1"/>
    </source>
</evidence>
<dbReference type="AlphaFoldDB" id="A0ABD2BWK0"/>
<comment type="caution">
    <text evidence="5">The sequence shown here is derived from an EMBL/GenBank/DDBJ whole genome shotgun (WGS) entry which is preliminary data.</text>
</comment>
<gene>
    <name evidence="5" type="ORF">V1477_012071</name>
</gene>
<dbReference type="InterPro" id="IPR036291">
    <property type="entry name" value="NAD(P)-bd_dom_sf"/>
</dbReference>
<keyword evidence="6" id="KW-1185">Reference proteome</keyword>
<evidence type="ECO:0000256" key="4">
    <source>
        <dbReference type="SAM" id="Phobius"/>
    </source>
</evidence>